<reference evidence="2 3" key="1">
    <citation type="submission" date="2016-10" db="EMBL/GenBank/DDBJ databases">
        <authorList>
            <person name="de Groot N.N."/>
        </authorList>
    </citation>
    <scope>NUCLEOTIDE SEQUENCE [LARGE SCALE GENOMIC DNA]</scope>
    <source>
        <strain evidence="2 3">DSM 2179</strain>
    </source>
</reference>
<dbReference type="AlphaFoldDB" id="A0A1H6ZD77"/>
<proteinExistence type="predicted"/>
<protein>
    <submittedName>
        <fullName evidence="2">Lysophospholipase L1</fullName>
    </submittedName>
</protein>
<dbReference type="InterPro" id="IPR013830">
    <property type="entry name" value="SGNH_hydro"/>
</dbReference>
<keyword evidence="3" id="KW-1185">Reference proteome</keyword>
<dbReference type="InterPro" id="IPR036514">
    <property type="entry name" value="SGNH_hydro_sf"/>
</dbReference>
<accession>A0A1H6ZD77</accession>
<sequence>MKKTFRKSLCIVLGCSLVFFIFTRNTIAEGGWKKVENKFYSQMDDLSRSADTPAYLSLHYRIRKLYFEMDTHALHPVVFLGDSMTDEGKWHQLFPNVNLVNRGIGGDTTLGVLNRIDQIIALAPPKIFLMIGTNDLCFNRSIPDTIKNYDQILAVLHKALPQTKIYIESVLPFNDNLFPSRYLRNNENISSLNVGIKKLAEKYQDPYIDMVKVFSDKNGRLPAEDTVDGLHLNEKGYLIWRNQIQNLVI</sequence>
<organism evidence="2 3">
    <name type="scientific">Propionispira arboris</name>
    <dbReference type="NCBI Taxonomy" id="84035"/>
    <lineage>
        <taxon>Bacteria</taxon>
        <taxon>Bacillati</taxon>
        <taxon>Bacillota</taxon>
        <taxon>Negativicutes</taxon>
        <taxon>Selenomonadales</taxon>
        <taxon>Selenomonadaceae</taxon>
        <taxon>Propionispira</taxon>
    </lineage>
</organism>
<dbReference type="EMBL" id="FNZK01000009">
    <property type="protein sequence ID" value="SEJ51381.1"/>
    <property type="molecule type" value="Genomic_DNA"/>
</dbReference>
<dbReference type="GO" id="GO:0004622">
    <property type="term" value="F:phosphatidylcholine lysophospholipase activity"/>
    <property type="evidence" value="ECO:0007669"/>
    <property type="project" value="TreeGrafter"/>
</dbReference>
<name>A0A1H6ZD77_9FIRM</name>
<evidence type="ECO:0000313" key="3">
    <source>
        <dbReference type="Proteomes" id="UP000199662"/>
    </source>
</evidence>
<dbReference type="RefSeq" id="WP_091831436.1">
    <property type="nucleotide sequence ID" value="NZ_FNZK01000009.1"/>
</dbReference>
<dbReference type="Proteomes" id="UP000199662">
    <property type="component" value="Unassembled WGS sequence"/>
</dbReference>
<dbReference type="Pfam" id="PF13472">
    <property type="entry name" value="Lipase_GDSL_2"/>
    <property type="match status" value="1"/>
</dbReference>
<dbReference type="STRING" id="84035.SAMN05660742_10966"/>
<feature type="domain" description="SGNH hydrolase-type esterase" evidence="1">
    <location>
        <begin position="79"/>
        <end position="237"/>
    </location>
</feature>
<dbReference type="SUPFAM" id="SSF52266">
    <property type="entry name" value="SGNH hydrolase"/>
    <property type="match status" value="1"/>
</dbReference>
<evidence type="ECO:0000313" key="2">
    <source>
        <dbReference type="EMBL" id="SEJ51381.1"/>
    </source>
</evidence>
<gene>
    <name evidence="2" type="ORF">SAMN05660742_10966</name>
</gene>
<dbReference type="InterPro" id="IPR051532">
    <property type="entry name" value="Ester_Hydrolysis_Enzymes"/>
</dbReference>
<evidence type="ECO:0000259" key="1">
    <source>
        <dbReference type="Pfam" id="PF13472"/>
    </source>
</evidence>
<dbReference type="PANTHER" id="PTHR30383">
    <property type="entry name" value="THIOESTERASE 1/PROTEASE 1/LYSOPHOSPHOLIPASE L1"/>
    <property type="match status" value="1"/>
</dbReference>
<dbReference type="Gene3D" id="3.40.50.1110">
    <property type="entry name" value="SGNH hydrolase"/>
    <property type="match status" value="1"/>
</dbReference>
<dbReference type="PANTHER" id="PTHR30383:SF5">
    <property type="entry name" value="SGNH HYDROLASE-TYPE ESTERASE DOMAIN-CONTAINING PROTEIN"/>
    <property type="match status" value="1"/>
</dbReference>